<reference evidence="2 3" key="1">
    <citation type="submission" date="2023-06" db="EMBL/GenBank/DDBJ databases">
        <title>Five Gram-positive bacteria isolated from mangrove sediments in Shenzhen, Guangdong, China.</title>
        <authorList>
            <person name="Yu S."/>
            <person name="Zheng W."/>
            <person name="Huang Y."/>
        </authorList>
    </citation>
    <scope>NUCLEOTIDE SEQUENCE [LARGE SCALE GENOMIC DNA]</scope>
    <source>
        <strain evidence="2 3">SaN35-3</strain>
    </source>
</reference>
<accession>A0ABY9JRN7</accession>
<proteinExistence type="predicted"/>
<organism evidence="2 3">
    <name type="scientific">Bacillus carboniphilus</name>
    <dbReference type="NCBI Taxonomy" id="86663"/>
    <lineage>
        <taxon>Bacteria</taxon>
        <taxon>Bacillati</taxon>
        <taxon>Bacillota</taxon>
        <taxon>Bacilli</taxon>
        <taxon>Bacillales</taxon>
        <taxon>Bacillaceae</taxon>
        <taxon>Bacillus</taxon>
    </lineage>
</organism>
<evidence type="ECO:0000313" key="2">
    <source>
        <dbReference type="EMBL" id="WLR42069.1"/>
    </source>
</evidence>
<dbReference type="InterPro" id="IPR036388">
    <property type="entry name" value="WH-like_DNA-bd_sf"/>
</dbReference>
<dbReference type="Pfam" id="PF09860">
    <property type="entry name" value="DUF2087"/>
    <property type="match status" value="1"/>
</dbReference>
<evidence type="ECO:0000259" key="1">
    <source>
        <dbReference type="Pfam" id="PF09860"/>
    </source>
</evidence>
<feature type="domain" description="DUF2087" evidence="1">
    <location>
        <begin position="189"/>
        <end position="256"/>
    </location>
</feature>
<dbReference type="Proteomes" id="UP001197974">
    <property type="component" value="Chromosome"/>
</dbReference>
<sequence>MEVLLLFKETFWNSTVSELAQGYVMDEERDVYHCLICQASFENGVIYQMSEKLYEAKKAILVHIKESHGSMFDYLISMDKKYTGISEHQKDILQYLKQGLSDKEMVKELGGGSTSTIRNHRFKLREKEKQAKVFLAMMMSLAEGKEKNSEEFVSIHKGATMVDDRYAITEEEREKILKTYYKKGLEGPISSFPSKEKRKIIILQHIVKQFEVQKEYTESQINEVLKSIYSDFVTIRRYLIEYGFMERSQDCSRYWVKK</sequence>
<protein>
    <submittedName>
        <fullName evidence="2">DUF2087 domain-containing protein</fullName>
    </submittedName>
</protein>
<dbReference type="InterPro" id="IPR018656">
    <property type="entry name" value="DUF2087"/>
</dbReference>
<gene>
    <name evidence="2" type="ORF">LC087_15035</name>
</gene>
<keyword evidence="3" id="KW-1185">Reference proteome</keyword>
<evidence type="ECO:0000313" key="3">
    <source>
        <dbReference type="Proteomes" id="UP001197974"/>
    </source>
</evidence>
<dbReference type="Gene3D" id="1.10.10.10">
    <property type="entry name" value="Winged helix-like DNA-binding domain superfamily/Winged helix DNA-binding domain"/>
    <property type="match status" value="1"/>
</dbReference>
<name>A0ABY9JRN7_9BACI</name>
<dbReference type="RefSeq" id="WP_226540464.1">
    <property type="nucleotide sequence ID" value="NZ_CP129013.1"/>
</dbReference>
<dbReference type="EMBL" id="CP129013">
    <property type="protein sequence ID" value="WLR42069.1"/>
    <property type="molecule type" value="Genomic_DNA"/>
</dbReference>